<dbReference type="RefSeq" id="XP_033381886.1">
    <property type="nucleotide sequence ID" value="XM_033522269.1"/>
</dbReference>
<dbReference type="Pfam" id="PF06985">
    <property type="entry name" value="HET"/>
    <property type="match status" value="1"/>
</dbReference>
<sequence length="631" mass="70506">MHGKHCNHRELPLRNSTPIDVILVDVFDECITQTSTSSQYFALSYVWGNAITTTTTSKNLSQLQQPGSLKQDMVLPQTVSDAIVLTRKMGVRYLWVDCLSIIQDSAKKHQHLADMDIIFSQAELTIVAISGKDANAPLSGVRPGTRKPRVTSIVQGRYLMSLKLPVTKDDILFGTVYDSRGWAFQELIVSKRTLFVTEHQLVFHCGVSRRSESHPKETIHDHREFSWGLIDLRPQWFLPHCEHVVLDSYVSMVQQYCSKRLSFQSDIENAFAGLASILEQWCNGQPVVHGLLSSFFGYSMLWNTNVDQGHLAAANATLLPLLEKRREGFPSWSWVGWMMNTSNVGKNSAVKLPLHSLIRNVEITSTTAGKKSLSTTVLDKSAREGLFNKSGQQIRINIKPVTAAAAAAESDQDVSPQPVNTLDFEAERADWDKFVVSTSTSHRLATTTTPEILFRPRGSNSIAGYLSLAPDDSIIQQATINNASLLPLSKSSTFSSMSSFSTTTSISSSSSAGPHQPHALIKMYRIKLKPWNRVRDSLQTILEVFERNGHLTTTASSSPGKTGAEDLRDRLGKEKVLYVLLVRRKGTRWERVGSGMMFERFWPKGRSGERKRDKVMGRGKVRANRKRICIV</sequence>
<dbReference type="OrthoDB" id="5135333at2759"/>
<feature type="domain" description="Heterokaryon incompatibility" evidence="1">
    <location>
        <begin position="40"/>
        <end position="186"/>
    </location>
</feature>
<evidence type="ECO:0000259" key="1">
    <source>
        <dbReference type="Pfam" id="PF06985"/>
    </source>
</evidence>
<dbReference type="EMBL" id="ML978071">
    <property type="protein sequence ID" value="KAF2013547.1"/>
    <property type="molecule type" value="Genomic_DNA"/>
</dbReference>
<reference evidence="2" key="1">
    <citation type="journal article" date="2020" name="Stud. Mycol.">
        <title>101 Dothideomycetes genomes: a test case for predicting lifestyles and emergence of pathogens.</title>
        <authorList>
            <person name="Haridas S."/>
            <person name="Albert R."/>
            <person name="Binder M."/>
            <person name="Bloem J."/>
            <person name="Labutti K."/>
            <person name="Salamov A."/>
            <person name="Andreopoulos B."/>
            <person name="Baker S."/>
            <person name="Barry K."/>
            <person name="Bills G."/>
            <person name="Bluhm B."/>
            <person name="Cannon C."/>
            <person name="Castanera R."/>
            <person name="Culley D."/>
            <person name="Daum C."/>
            <person name="Ezra D."/>
            <person name="Gonzalez J."/>
            <person name="Henrissat B."/>
            <person name="Kuo A."/>
            <person name="Liang C."/>
            <person name="Lipzen A."/>
            <person name="Lutzoni F."/>
            <person name="Magnuson J."/>
            <person name="Mondo S."/>
            <person name="Nolan M."/>
            <person name="Ohm R."/>
            <person name="Pangilinan J."/>
            <person name="Park H.-J."/>
            <person name="Ramirez L."/>
            <person name="Alfaro M."/>
            <person name="Sun H."/>
            <person name="Tritt A."/>
            <person name="Yoshinaga Y."/>
            <person name="Zwiers L.-H."/>
            <person name="Turgeon B."/>
            <person name="Goodwin S."/>
            <person name="Spatafora J."/>
            <person name="Crous P."/>
            <person name="Grigoriev I."/>
        </authorList>
    </citation>
    <scope>NUCLEOTIDE SEQUENCE</scope>
    <source>
        <strain evidence="2">CBS 175.79</strain>
    </source>
</reference>
<evidence type="ECO:0000313" key="3">
    <source>
        <dbReference type="Proteomes" id="UP000799778"/>
    </source>
</evidence>
<dbReference type="PANTHER" id="PTHR33112">
    <property type="entry name" value="DOMAIN PROTEIN, PUTATIVE-RELATED"/>
    <property type="match status" value="1"/>
</dbReference>
<dbReference type="Proteomes" id="UP000799778">
    <property type="component" value="Unassembled WGS sequence"/>
</dbReference>
<gene>
    <name evidence="2" type="ORF">BU24DRAFT_240095</name>
</gene>
<dbReference type="GeneID" id="54279666"/>
<proteinExistence type="predicted"/>
<dbReference type="InterPro" id="IPR010730">
    <property type="entry name" value="HET"/>
</dbReference>
<organism evidence="2 3">
    <name type="scientific">Aaosphaeria arxii CBS 175.79</name>
    <dbReference type="NCBI Taxonomy" id="1450172"/>
    <lineage>
        <taxon>Eukaryota</taxon>
        <taxon>Fungi</taxon>
        <taxon>Dikarya</taxon>
        <taxon>Ascomycota</taxon>
        <taxon>Pezizomycotina</taxon>
        <taxon>Dothideomycetes</taxon>
        <taxon>Pleosporomycetidae</taxon>
        <taxon>Pleosporales</taxon>
        <taxon>Pleosporales incertae sedis</taxon>
        <taxon>Aaosphaeria</taxon>
    </lineage>
</organism>
<name>A0A6A5XL66_9PLEO</name>
<keyword evidence="3" id="KW-1185">Reference proteome</keyword>
<evidence type="ECO:0000313" key="2">
    <source>
        <dbReference type="EMBL" id="KAF2013547.1"/>
    </source>
</evidence>
<accession>A0A6A5XL66</accession>
<protein>
    <submittedName>
        <fullName evidence="2">HET-domain-containing protein</fullName>
    </submittedName>
</protein>
<dbReference type="PANTHER" id="PTHR33112:SF12">
    <property type="entry name" value="HETEROKARYON INCOMPATIBILITY DOMAIN-CONTAINING PROTEIN"/>
    <property type="match status" value="1"/>
</dbReference>
<dbReference type="AlphaFoldDB" id="A0A6A5XL66"/>